<dbReference type="Proteomes" id="UP000220922">
    <property type="component" value="Unassembled WGS sequence"/>
</dbReference>
<evidence type="ECO:0000259" key="1">
    <source>
        <dbReference type="Pfam" id="PF17989"/>
    </source>
</evidence>
<dbReference type="Pfam" id="PF21522">
    <property type="entry name" value="MreB-like_C"/>
    <property type="match status" value="1"/>
</dbReference>
<name>A0A2H3L5R8_9CHLR</name>
<dbReference type="AlphaFoldDB" id="A0A2H3L5R8"/>
<dbReference type="InterPro" id="IPR043129">
    <property type="entry name" value="ATPase_NBD"/>
</dbReference>
<organism evidence="3 4">
    <name type="scientific">Candidatus Chloroploca asiatica</name>
    <dbReference type="NCBI Taxonomy" id="1506545"/>
    <lineage>
        <taxon>Bacteria</taxon>
        <taxon>Bacillati</taxon>
        <taxon>Chloroflexota</taxon>
        <taxon>Chloroflexia</taxon>
        <taxon>Chloroflexales</taxon>
        <taxon>Chloroflexineae</taxon>
        <taxon>Oscillochloridaceae</taxon>
        <taxon>Candidatus Chloroploca</taxon>
    </lineage>
</organism>
<evidence type="ECO:0000313" key="3">
    <source>
        <dbReference type="EMBL" id="PDV98549.1"/>
    </source>
</evidence>
<gene>
    <name evidence="3" type="ORF">A9Q02_22330</name>
</gene>
<proteinExistence type="predicted"/>
<feature type="domain" description="Actin homologue MreB-like C-terminal" evidence="2">
    <location>
        <begin position="204"/>
        <end position="326"/>
    </location>
</feature>
<accession>A0A2H3L5R8</accession>
<reference evidence="3 4" key="1">
    <citation type="submission" date="2016-05" db="EMBL/GenBank/DDBJ databases">
        <authorList>
            <person name="Lavstsen T."/>
            <person name="Jespersen J.S."/>
        </authorList>
    </citation>
    <scope>NUCLEOTIDE SEQUENCE [LARGE SCALE GENOMIC DNA]</scope>
    <source>
        <strain evidence="3 4">B7-9</strain>
    </source>
</reference>
<protein>
    <submittedName>
        <fullName evidence="3">Uncharacterized protein</fullName>
    </submittedName>
</protein>
<dbReference type="InterPro" id="IPR049067">
    <property type="entry name" value="MreB-like_C"/>
</dbReference>
<dbReference type="Gene3D" id="3.30.420.40">
    <property type="match status" value="2"/>
</dbReference>
<sequence length="361" mass="38153">MTTTPILIAADIGNVTTKYRHQGGAWAIAPSLVRMLSSRPGYCFTTETPVQPWVYLSGPAGIEPNTPYLVGHDAQRAGVTDVALIGSAELRAQAPAYLLLHLAAIVASLPAGVTRAQVIFAGGLPVADDPHPQVRTTLHQRLTGKTEPGSPPIPHVLQWGATTYTLTIMRTSFIPQPIGALATLLFTPDGRIAANGALLRQRYVLDIGGGTTDFTGRQGLDLIPGSEGGLQLGVQHAAETARALIQRRFPRLRHLEAGQVLTLLRQGEATITVAGAPCDVRAELQTALHDTASAILAQVLPRWERTLAQGEVLLCGGGGQVMAPTISALLAPLTSVTLLSEALIRVADGIERLATYRVQGQ</sequence>
<dbReference type="SUPFAM" id="SSF53067">
    <property type="entry name" value="Actin-like ATPase domain"/>
    <property type="match status" value="2"/>
</dbReference>
<evidence type="ECO:0000313" key="4">
    <source>
        <dbReference type="Proteomes" id="UP000220922"/>
    </source>
</evidence>
<dbReference type="EMBL" id="LYXE01000094">
    <property type="protein sequence ID" value="PDV98549.1"/>
    <property type="molecule type" value="Genomic_DNA"/>
</dbReference>
<dbReference type="InterPro" id="IPR040607">
    <property type="entry name" value="ALP_N"/>
</dbReference>
<comment type="caution">
    <text evidence="3">The sequence shown here is derived from an EMBL/GenBank/DDBJ whole genome shotgun (WGS) entry which is preliminary data.</text>
</comment>
<dbReference type="Pfam" id="PF17989">
    <property type="entry name" value="ALP_N"/>
    <property type="match status" value="1"/>
</dbReference>
<evidence type="ECO:0000259" key="2">
    <source>
        <dbReference type="Pfam" id="PF21522"/>
    </source>
</evidence>
<keyword evidence="4" id="KW-1185">Reference proteome</keyword>
<feature type="domain" description="Actin-like protein N-terminal" evidence="1">
    <location>
        <begin position="9"/>
        <end position="179"/>
    </location>
</feature>